<keyword evidence="3 5" id="KW-1133">Transmembrane helix</keyword>
<proteinExistence type="predicted"/>
<evidence type="ECO:0000313" key="6">
    <source>
        <dbReference type="EMBL" id="GJE98997.1"/>
    </source>
</evidence>
<keyword evidence="2 5" id="KW-0812">Transmembrane</keyword>
<feature type="transmembrane region" description="Helical" evidence="5">
    <location>
        <begin position="372"/>
        <end position="389"/>
    </location>
</feature>
<feature type="transmembrane region" description="Helical" evidence="5">
    <location>
        <begin position="401"/>
        <end position="421"/>
    </location>
</feature>
<dbReference type="Proteomes" id="UP000703269">
    <property type="component" value="Unassembled WGS sequence"/>
</dbReference>
<evidence type="ECO:0000313" key="7">
    <source>
        <dbReference type="Proteomes" id="UP000703269"/>
    </source>
</evidence>
<name>A0A9P3LM51_9APHY</name>
<feature type="transmembrane region" description="Helical" evidence="5">
    <location>
        <begin position="45"/>
        <end position="66"/>
    </location>
</feature>
<evidence type="ECO:0000256" key="3">
    <source>
        <dbReference type="ARBA" id="ARBA00022989"/>
    </source>
</evidence>
<accession>A0A9P3LM51</accession>
<dbReference type="PANTHER" id="PTHR31794:SF4">
    <property type="entry name" value="AUXIN EFFLUX TRANSPORTER FAMILY PROTEIN (EUROFUNG)"/>
    <property type="match status" value="1"/>
</dbReference>
<keyword evidence="4 5" id="KW-0472">Membrane</keyword>
<dbReference type="PANTHER" id="PTHR31794">
    <property type="entry name" value="AUXIN EFFLUX TRANSPORTER FAMILY PROTEIN (EUROFUNG)"/>
    <property type="match status" value="1"/>
</dbReference>
<evidence type="ECO:0000256" key="1">
    <source>
        <dbReference type="ARBA" id="ARBA00004141"/>
    </source>
</evidence>
<protein>
    <recommendedName>
        <fullName evidence="8">Auxin efflux carrier</fullName>
    </recommendedName>
</protein>
<evidence type="ECO:0008006" key="8">
    <source>
        <dbReference type="Google" id="ProtNLM"/>
    </source>
</evidence>
<sequence>MAKQRPPRVAHDITCSIAALLIAAPCYRHVQLCFCESESPLVASLAGASEGAISVLLTLLAGYVSARAGLLDHRTVRLVSGLCSRLFLPCLIVVQMGPELTARELSAMWIVPAWGLASTLLAHAIGWAGRALLHTPYWVVVAAGRPNATALPLLLVQSLAQTGVLDRLASDGASAERIQSRAKSLLLLNAVVQQTFTFQLAPAILRRDANGADDEETWREELAAPSSGQHKTKINPIIQDAERVGLLQDHARRSYGTEDDGQPRARQALESVADESDMDLPYSLEVAGRVVKKAFSWMSPPLIAALIALLFGLITPLHNIAYDQQSAFYSSITQAAKNLGELFVTLQMFLVGAELAIVPSAHPGVVSGGFSLLVRFVIMPGFALLFVWATAGQGWYINDKLVWFLLVLIPSGPSAMLLANVAETVGVDQGPIAGYLIISYLLCPLMAAVCAFGLHVVENASN</sequence>
<comment type="caution">
    <text evidence="6">The sequence shown here is derived from an EMBL/GenBank/DDBJ whole genome shotgun (WGS) entry which is preliminary data.</text>
</comment>
<comment type="subcellular location">
    <subcellularLocation>
        <location evidence="1">Membrane</location>
        <topology evidence="1">Multi-pass membrane protein</topology>
    </subcellularLocation>
</comment>
<reference evidence="6 7" key="1">
    <citation type="submission" date="2021-08" db="EMBL/GenBank/DDBJ databases">
        <title>Draft Genome Sequence of Phanerochaete sordida strain YK-624.</title>
        <authorList>
            <person name="Mori T."/>
            <person name="Dohra H."/>
            <person name="Suzuki T."/>
            <person name="Kawagishi H."/>
            <person name="Hirai H."/>
        </authorList>
    </citation>
    <scope>NUCLEOTIDE SEQUENCE [LARGE SCALE GENOMIC DNA]</scope>
    <source>
        <strain evidence="6 7">YK-624</strain>
    </source>
</reference>
<feature type="transmembrane region" description="Helical" evidence="5">
    <location>
        <begin position="78"/>
        <end position="97"/>
    </location>
</feature>
<evidence type="ECO:0000256" key="4">
    <source>
        <dbReference type="ARBA" id="ARBA00023136"/>
    </source>
</evidence>
<feature type="transmembrane region" description="Helical" evidence="5">
    <location>
        <begin position="109"/>
        <end position="128"/>
    </location>
</feature>
<dbReference type="OrthoDB" id="191139at2759"/>
<feature type="transmembrane region" description="Helical" evidence="5">
    <location>
        <begin position="433"/>
        <end position="457"/>
    </location>
</feature>
<organism evidence="6 7">
    <name type="scientific">Phanerochaete sordida</name>
    <dbReference type="NCBI Taxonomy" id="48140"/>
    <lineage>
        <taxon>Eukaryota</taxon>
        <taxon>Fungi</taxon>
        <taxon>Dikarya</taxon>
        <taxon>Basidiomycota</taxon>
        <taxon>Agaricomycotina</taxon>
        <taxon>Agaricomycetes</taxon>
        <taxon>Polyporales</taxon>
        <taxon>Phanerochaetaceae</taxon>
        <taxon>Phanerochaete</taxon>
    </lineage>
</organism>
<dbReference type="Pfam" id="PF03547">
    <property type="entry name" value="Mem_trans"/>
    <property type="match status" value="1"/>
</dbReference>
<dbReference type="GO" id="GO:0005783">
    <property type="term" value="C:endoplasmic reticulum"/>
    <property type="evidence" value="ECO:0007669"/>
    <property type="project" value="TreeGrafter"/>
</dbReference>
<gene>
    <name evidence="6" type="ORF">PsYK624_152350</name>
</gene>
<keyword evidence="7" id="KW-1185">Reference proteome</keyword>
<dbReference type="GO" id="GO:0016020">
    <property type="term" value="C:membrane"/>
    <property type="evidence" value="ECO:0007669"/>
    <property type="project" value="UniProtKB-SubCell"/>
</dbReference>
<evidence type="ECO:0000256" key="5">
    <source>
        <dbReference type="SAM" id="Phobius"/>
    </source>
</evidence>
<evidence type="ECO:0000256" key="2">
    <source>
        <dbReference type="ARBA" id="ARBA00022692"/>
    </source>
</evidence>
<dbReference type="GO" id="GO:0055085">
    <property type="term" value="P:transmembrane transport"/>
    <property type="evidence" value="ECO:0007669"/>
    <property type="project" value="InterPro"/>
</dbReference>
<dbReference type="AlphaFoldDB" id="A0A9P3LM51"/>
<dbReference type="InterPro" id="IPR004776">
    <property type="entry name" value="Mem_transp_PIN-like"/>
</dbReference>
<feature type="transmembrane region" description="Helical" evidence="5">
    <location>
        <begin position="302"/>
        <end position="322"/>
    </location>
</feature>
<dbReference type="EMBL" id="BPQB01000098">
    <property type="protein sequence ID" value="GJE98997.1"/>
    <property type="molecule type" value="Genomic_DNA"/>
</dbReference>